<feature type="non-terminal residue" evidence="1">
    <location>
        <position position="71"/>
    </location>
</feature>
<accession>A0A8S2YTP5</accession>
<reference evidence="1" key="1">
    <citation type="submission" date="2021-02" db="EMBL/GenBank/DDBJ databases">
        <authorList>
            <person name="Nowell W R."/>
        </authorList>
    </citation>
    <scope>NUCLEOTIDE SEQUENCE</scope>
</reference>
<dbReference type="AlphaFoldDB" id="A0A8S2YTP5"/>
<evidence type="ECO:0000313" key="1">
    <source>
        <dbReference type="EMBL" id="CAF4576112.1"/>
    </source>
</evidence>
<evidence type="ECO:0000313" key="2">
    <source>
        <dbReference type="Proteomes" id="UP000681720"/>
    </source>
</evidence>
<gene>
    <name evidence="1" type="ORF">GIL414_LOCUS37890</name>
</gene>
<dbReference type="Proteomes" id="UP000681720">
    <property type="component" value="Unassembled WGS sequence"/>
</dbReference>
<comment type="caution">
    <text evidence="1">The sequence shown here is derived from an EMBL/GenBank/DDBJ whole genome shotgun (WGS) entry which is preliminary data.</text>
</comment>
<sequence length="71" mass="8436">MALRKQDINLLYKSRWFIRDLSNSLSQLRPKLPPKMRVYHGAVLPRESFNKLQHIVRQRTFVSTFGYLSTS</sequence>
<name>A0A8S2YTP5_9BILA</name>
<organism evidence="1 2">
    <name type="scientific">Rotaria magnacalcarata</name>
    <dbReference type="NCBI Taxonomy" id="392030"/>
    <lineage>
        <taxon>Eukaryota</taxon>
        <taxon>Metazoa</taxon>
        <taxon>Spiralia</taxon>
        <taxon>Gnathifera</taxon>
        <taxon>Rotifera</taxon>
        <taxon>Eurotatoria</taxon>
        <taxon>Bdelloidea</taxon>
        <taxon>Philodinida</taxon>
        <taxon>Philodinidae</taxon>
        <taxon>Rotaria</taxon>
    </lineage>
</organism>
<proteinExistence type="predicted"/>
<protein>
    <submittedName>
        <fullName evidence="1">Uncharacterized protein</fullName>
    </submittedName>
</protein>
<dbReference type="EMBL" id="CAJOBJ010098568">
    <property type="protein sequence ID" value="CAF4576112.1"/>
    <property type="molecule type" value="Genomic_DNA"/>
</dbReference>